<organism evidence="1 2">
    <name type="scientific">Streptacidiphilus cavernicola</name>
    <dbReference type="NCBI Taxonomy" id="3342716"/>
    <lineage>
        <taxon>Bacteria</taxon>
        <taxon>Bacillati</taxon>
        <taxon>Actinomycetota</taxon>
        <taxon>Actinomycetes</taxon>
        <taxon>Kitasatosporales</taxon>
        <taxon>Streptomycetaceae</taxon>
        <taxon>Streptacidiphilus</taxon>
    </lineage>
</organism>
<comment type="caution">
    <text evidence="1">The sequence shown here is derived from an EMBL/GenBank/DDBJ whole genome shotgun (WGS) entry which is preliminary data.</text>
</comment>
<protein>
    <submittedName>
        <fullName evidence="1">Uncharacterized protein</fullName>
    </submittedName>
</protein>
<sequence>MPADARERLLSVDHQLLLAAALLSSAREAGDTREVERLTELIDSRLDRRLRLTGH</sequence>
<accession>A0ABV6VWP7</accession>
<dbReference type="Proteomes" id="UP001592531">
    <property type="component" value="Unassembled WGS sequence"/>
</dbReference>
<gene>
    <name evidence="1" type="ORF">ACEZDE_16030</name>
</gene>
<evidence type="ECO:0000313" key="1">
    <source>
        <dbReference type="EMBL" id="MFC1418142.1"/>
    </source>
</evidence>
<dbReference type="RefSeq" id="WP_380536903.1">
    <property type="nucleotide sequence ID" value="NZ_JBHFAB010000010.1"/>
</dbReference>
<proteinExistence type="predicted"/>
<keyword evidence="2" id="KW-1185">Reference proteome</keyword>
<dbReference type="EMBL" id="JBHFAB010000010">
    <property type="protein sequence ID" value="MFC1418142.1"/>
    <property type="molecule type" value="Genomic_DNA"/>
</dbReference>
<name>A0ABV6VWP7_9ACTN</name>
<reference evidence="1 2" key="1">
    <citation type="submission" date="2024-09" db="EMBL/GenBank/DDBJ databases">
        <authorList>
            <person name="Lee S.D."/>
        </authorList>
    </citation>
    <scope>NUCLEOTIDE SEQUENCE [LARGE SCALE GENOMIC DNA]</scope>
    <source>
        <strain evidence="1 2">N8-3</strain>
    </source>
</reference>
<evidence type="ECO:0000313" key="2">
    <source>
        <dbReference type="Proteomes" id="UP001592531"/>
    </source>
</evidence>